<protein>
    <submittedName>
        <fullName evidence="8">Cytochrome c biogenesis protein ResC</fullName>
    </submittedName>
</protein>
<dbReference type="NCBIfam" id="TIGR03144">
    <property type="entry name" value="cytochr_II_ccsB"/>
    <property type="match status" value="1"/>
</dbReference>
<feature type="domain" description="Cytochrome c assembly protein" evidence="7">
    <location>
        <begin position="228"/>
        <end position="359"/>
    </location>
</feature>
<feature type="transmembrane region" description="Helical" evidence="6">
    <location>
        <begin position="228"/>
        <end position="247"/>
    </location>
</feature>
<gene>
    <name evidence="8" type="ORF">NBG4_350013</name>
</gene>
<dbReference type="PANTHER" id="PTHR30071:SF1">
    <property type="entry name" value="CYTOCHROME B_B6 PROTEIN-RELATED"/>
    <property type="match status" value="1"/>
</dbReference>
<evidence type="ECO:0000256" key="1">
    <source>
        <dbReference type="ARBA" id="ARBA00004141"/>
    </source>
</evidence>
<evidence type="ECO:0000256" key="3">
    <source>
        <dbReference type="ARBA" id="ARBA00022748"/>
    </source>
</evidence>
<comment type="subcellular location">
    <subcellularLocation>
        <location evidence="1">Membrane</location>
        <topology evidence="1">Multi-pass membrane protein</topology>
    </subcellularLocation>
</comment>
<feature type="transmembrane region" description="Helical" evidence="6">
    <location>
        <begin position="178"/>
        <end position="197"/>
    </location>
</feature>
<sequence>MSGSASSVFFGLSTIAYILAMVLYIGYLAFRKNQVGVVATTVTVAGFISQTLAILLRWKEFYEVGQMGWLRAVPLTNLYESLVFFVWCLILAYLVIEFRYKNRSFGAFITPVAGLVLAFIDISGMSKDIQPLVPALQSNWLLAHVMMSFIAYSMFAVSFSTGLMYLIVKTDNRNQPAYLFWTIMLGIFAIVLCAMGLDYLTFKVAVKSQEELIKGYLFKASFRNSSSAIALLSFAASAAIIFVIWRFGGVLKKIITSLNISAETLDEITYKSIAMGFPIFTLGGLIFGAIWADQAWGKYWTWDPKETWSLITWFFYAFYLHSRLMRGWKGKRVAMVAVLGFVAVIFTYLGVNLLLSGLHSYGSQ</sequence>
<name>A0A2U3QHH0_9BACT</name>
<evidence type="ECO:0000256" key="2">
    <source>
        <dbReference type="ARBA" id="ARBA00022692"/>
    </source>
</evidence>
<dbReference type="PANTHER" id="PTHR30071">
    <property type="entry name" value="HEME EXPORTER PROTEIN C"/>
    <property type="match status" value="1"/>
</dbReference>
<feature type="transmembrane region" description="Helical" evidence="6">
    <location>
        <begin position="105"/>
        <end position="125"/>
    </location>
</feature>
<evidence type="ECO:0000259" key="7">
    <source>
        <dbReference type="Pfam" id="PF01578"/>
    </source>
</evidence>
<dbReference type="InterPro" id="IPR045062">
    <property type="entry name" value="Cyt_c_biogenesis_CcsA/CcmC"/>
</dbReference>
<feature type="transmembrane region" description="Helical" evidence="6">
    <location>
        <begin position="307"/>
        <end position="324"/>
    </location>
</feature>
<dbReference type="GO" id="GO:0017004">
    <property type="term" value="P:cytochrome complex assembly"/>
    <property type="evidence" value="ECO:0007669"/>
    <property type="project" value="UniProtKB-KW"/>
</dbReference>
<dbReference type="EMBL" id="OUUY01000081">
    <property type="protein sequence ID" value="SPQ00848.1"/>
    <property type="molecule type" value="Genomic_DNA"/>
</dbReference>
<keyword evidence="4 6" id="KW-1133">Transmembrane helix</keyword>
<dbReference type="GO" id="GO:0005886">
    <property type="term" value="C:plasma membrane"/>
    <property type="evidence" value="ECO:0007669"/>
    <property type="project" value="TreeGrafter"/>
</dbReference>
<feature type="transmembrane region" description="Helical" evidence="6">
    <location>
        <begin position="78"/>
        <end position="96"/>
    </location>
</feature>
<evidence type="ECO:0000313" key="8">
    <source>
        <dbReference type="EMBL" id="SPQ00848.1"/>
    </source>
</evidence>
<feature type="transmembrane region" description="Helical" evidence="6">
    <location>
        <begin position="145"/>
        <end position="166"/>
    </location>
</feature>
<evidence type="ECO:0000256" key="6">
    <source>
        <dbReference type="SAM" id="Phobius"/>
    </source>
</evidence>
<accession>A0A2U3QHH0</accession>
<proteinExistence type="predicted"/>
<feature type="transmembrane region" description="Helical" evidence="6">
    <location>
        <begin position="6"/>
        <end position="30"/>
    </location>
</feature>
<keyword evidence="3" id="KW-0201">Cytochrome c-type biogenesis</keyword>
<evidence type="ECO:0000256" key="4">
    <source>
        <dbReference type="ARBA" id="ARBA00022989"/>
    </source>
</evidence>
<dbReference type="InterPro" id="IPR017562">
    <property type="entry name" value="Cyt_c_biogenesis_CcsA"/>
</dbReference>
<feature type="transmembrane region" description="Helical" evidence="6">
    <location>
        <begin position="37"/>
        <end position="58"/>
    </location>
</feature>
<feature type="transmembrane region" description="Helical" evidence="6">
    <location>
        <begin position="268"/>
        <end position="292"/>
    </location>
</feature>
<dbReference type="Proteomes" id="UP000245125">
    <property type="component" value="Unassembled WGS sequence"/>
</dbReference>
<keyword evidence="5 6" id="KW-0472">Membrane</keyword>
<feature type="transmembrane region" description="Helical" evidence="6">
    <location>
        <begin position="336"/>
        <end position="355"/>
    </location>
</feature>
<evidence type="ECO:0000256" key="5">
    <source>
        <dbReference type="ARBA" id="ARBA00023136"/>
    </source>
</evidence>
<dbReference type="Pfam" id="PF01578">
    <property type="entry name" value="Cytochrom_C_asm"/>
    <property type="match status" value="2"/>
</dbReference>
<dbReference type="InterPro" id="IPR002541">
    <property type="entry name" value="Cyt_c_assembly"/>
</dbReference>
<reference evidence="9" key="1">
    <citation type="submission" date="2018-03" db="EMBL/GenBank/DDBJ databases">
        <authorList>
            <person name="Zecchin S."/>
        </authorList>
    </citation>
    <scope>NUCLEOTIDE SEQUENCE [LARGE SCALE GENOMIC DNA]</scope>
</reference>
<dbReference type="GO" id="GO:0020037">
    <property type="term" value="F:heme binding"/>
    <property type="evidence" value="ECO:0007669"/>
    <property type="project" value="InterPro"/>
</dbReference>
<keyword evidence="9" id="KW-1185">Reference proteome</keyword>
<dbReference type="AlphaFoldDB" id="A0A2U3QHH0"/>
<keyword evidence="2 6" id="KW-0812">Transmembrane</keyword>
<organism evidence="8 9">
    <name type="scientific">Candidatus Sulfobium mesophilum</name>
    <dbReference type="NCBI Taxonomy" id="2016548"/>
    <lineage>
        <taxon>Bacteria</taxon>
        <taxon>Pseudomonadati</taxon>
        <taxon>Nitrospirota</taxon>
        <taxon>Nitrospiria</taxon>
        <taxon>Nitrospirales</taxon>
        <taxon>Nitrospiraceae</taxon>
        <taxon>Candidatus Sulfobium</taxon>
    </lineage>
</organism>
<feature type="domain" description="Cytochrome c assembly protein" evidence="7">
    <location>
        <begin position="76"/>
        <end position="175"/>
    </location>
</feature>
<evidence type="ECO:0000313" key="9">
    <source>
        <dbReference type="Proteomes" id="UP000245125"/>
    </source>
</evidence>